<dbReference type="SUPFAM" id="SSF51735">
    <property type="entry name" value="NAD(P)-binding Rossmann-fold domains"/>
    <property type="match status" value="1"/>
</dbReference>
<organism evidence="3 4">
    <name type="scientific">Ruminiclostridium cellobioparum subsp. termitidis CT1112</name>
    <dbReference type="NCBI Taxonomy" id="1195236"/>
    <lineage>
        <taxon>Bacteria</taxon>
        <taxon>Bacillati</taxon>
        <taxon>Bacillota</taxon>
        <taxon>Clostridia</taxon>
        <taxon>Eubacteriales</taxon>
        <taxon>Oscillospiraceae</taxon>
        <taxon>Ruminiclostridium</taxon>
    </lineage>
</organism>
<dbReference type="Gene3D" id="3.40.50.720">
    <property type="entry name" value="NAD(P)-binding Rossmann-like Domain"/>
    <property type="match status" value="1"/>
</dbReference>
<dbReference type="InterPro" id="IPR020904">
    <property type="entry name" value="Sc_DH/Rdtase_CS"/>
</dbReference>
<dbReference type="InterPro" id="IPR036291">
    <property type="entry name" value="NAD(P)-bd_dom_sf"/>
</dbReference>
<sequence length="265" mass="29713">MDLNGRKIILTGASSGIGKEVLKELSKYNTHIIAVARNIDNIPGISNRIIPYSCDVSSRENVDMLFEYAEKTFGKPDIFIANAGFAYCEEICEADWEHIENIYRTNAVSPLYSLEKMKVLNMGHEYSVIITCSAVSRVALPGYSLYCSTKAAVHSFADVYRFEKNDKGHLSIVYPIATATNFFKTAGNMAPVPWPVQPAPKVAKAIVNGILKNKRLIYPSKSFAVGNTLNRLLPFIYYFYSRSNAAKFKRWLQTERQLISSSTPK</sequence>
<evidence type="ECO:0000313" key="3">
    <source>
        <dbReference type="EMBL" id="EMS71269.1"/>
    </source>
</evidence>
<dbReference type="AlphaFoldDB" id="S0FQ14"/>
<dbReference type="EMBL" id="AORV01000040">
    <property type="protein sequence ID" value="EMS71269.1"/>
    <property type="molecule type" value="Genomic_DNA"/>
</dbReference>
<dbReference type="PRINTS" id="PR00081">
    <property type="entry name" value="GDHRDH"/>
</dbReference>
<dbReference type="PANTHER" id="PTHR44196:SF1">
    <property type="entry name" value="DEHYDROGENASE_REDUCTASE SDR FAMILY MEMBER 7B"/>
    <property type="match status" value="1"/>
</dbReference>
<dbReference type="Pfam" id="PF00106">
    <property type="entry name" value="adh_short"/>
    <property type="match status" value="1"/>
</dbReference>
<reference evidence="3 4" key="1">
    <citation type="journal article" date="2013" name="Genome Announc.">
        <title>Draft Genome Sequence of the Cellulolytic, Mesophilic, Anaerobic Bacterium Clostridium termitidis Strain CT1112 (DSM 5398).</title>
        <authorList>
            <person name="Lal S."/>
            <person name="Ramachandran U."/>
            <person name="Zhang X."/>
            <person name="Munir R."/>
            <person name="Sparling R."/>
            <person name="Levin D.B."/>
        </authorList>
    </citation>
    <scope>NUCLEOTIDE SEQUENCE [LARGE SCALE GENOMIC DNA]</scope>
    <source>
        <strain evidence="3 4">CT1112</strain>
    </source>
</reference>
<proteinExistence type="inferred from homology"/>
<dbReference type="GO" id="GO:0016020">
    <property type="term" value="C:membrane"/>
    <property type="evidence" value="ECO:0007669"/>
    <property type="project" value="TreeGrafter"/>
</dbReference>
<dbReference type="eggNOG" id="COG0300">
    <property type="taxonomic scope" value="Bacteria"/>
</dbReference>
<dbReference type="PANTHER" id="PTHR44196">
    <property type="entry name" value="DEHYDROGENASE/REDUCTASE SDR FAMILY MEMBER 7B"/>
    <property type="match status" value="1"/>
</dbReference>
<evidence type="ECO:0000313" key="4">
    <source>
        <dbReference type="Proteomes" id="UP000014155"/>
    </source>
</evidence>
<dbReference type="PROSITE" id="PS00061">
    <property type="entry name" value="ADH_SHORT"/>
    <property type="match status" value="1"/>
</dbReference>
<accession>S0FQ14</accession>
<evidence type="ECO:0000256" key="2">
    <source>
        <dbReference type="ARBA" id="ARBA00023002"/>
    </source>
</evidence>
<gene>
    <name evidence="3" type="ORF">CTER_2834</name>
</gene>
<dbReference type="Proteomes" id="UP000014155">
    <property type="component" value="Unassembled WGS sequence"/>
</dbReference>
<dbReference type="GO" id="GO:0016491">
    <property type="term" value="F:oxidoreductase activity"/>
    <property type="evidence" value="ECO:0007669"/>
    <property type="project" value="UniProtKB-KW"/>
</dbReference>
<keyword evidence="4" id="KW-1185">Reference proteome</keyword>
<dbReference type="InterPro" id="IPR002347">
    <property type="entry name" value="SDR_fam"/>
</dbReference>
<evidence type="ECO:0000256" key="1">
    <source>
        <dbReference type="ARBA" id="ARBA00006484"/>
    </source>
</evidence>
<comment type="similarity">
    <text evidence="1">Belongs to the short-chain dehydrogenases/reductases (SDR) family.</text>
</comment>
<comment type="caution">
    <text evidence="3">The sequence shown here is derived from an EMBL/GenBank/DDBJ whole genome shotgun (WGS) entry which is preliminary data.</text>
</comment>
<dbReference type="PATRIC" id="fig|1195236.3.peg.3154"/>
<name>S0FQ14_RUMCE</name>
<protein>
    <submittedName>
        <fullName evidence="3">Short-chain dehydrogenase/reductase SDR</fullName>
    </submittedName>
</protein>
<dbReference type="RefSeq" id="WP_004626798.1">
    <property type="nucleotide sequence ID" value="NZ_AORV01000040.1"/>
</dbReference>
<dbReference type="STRING" id="1195236.CTER_2834"/>
<keyword evidence="2" id="KW-0560">Oxidoreductase</keyword>